<dbReference type="Gene3D" id="3.10.10.10">
    <property type="entry name" value="HIV Type 1 Reverse Transcriptase, subunit A, domain 1"/>
    <property type="match status" value="1"/>
</dbReference>
<reference evidence="2" key="1">
    <citation type="submission" date="2024-01" db="EMBL/GenBank/DDBJ databases">
        <authorList>
            <person name="Webb A."/>
        </authorList>
    </citation>
    <scope>NUCLEOTIDE SEQUENCE</scope>
    <source>
        <strain evidence="2">Pm1</strain>
    </source>
</reference>
<proteinExistence type="predicted"/>
<dbReference type="InterPro" id="IPR053134">
    <property type="entry name" value="RNA-dir_DNA_polymerase"/>
</dbReference>
<dbReference type="PANTHER" id="PTHR24559:SF444">
    <property type="entry name" value="REVERSE TRANSCRIPTASE DOMAIN-CONTAINING PROTEIN"/>
    <property type="match status" value="1"/>
</dbReference>
<organism evidence="2 3">
    <name type="scientific">Peronospora matthiolae</name>
    <dbReference type="NCBI Taxonomy" id="2874970"/>
    <lineage>
        <taxon>Eukaryota</taxon>
        <taxon>Sar</taxon>
        <taxon>Stramenopiles</taxon>
        <taxon>Oomycota</taxon>
        <taxon>Peronosporomycetes</taxon>
        <taxon>Peronosporales</taxon>
        <taxon>Peronosporaceae</taxon>
        <taxon>Peronospora</taxon>
    </lineage>
</organism>
<dbReference type="InterPro" id="IPR043128">
    <property type="entry name" value="Rev_trsase/Diguanyl_cyclase"/>
</dbReference>
<dbReference type="CDD" id="cd01647">
    <property type="entry name" value="RT_LTR"/>
    <property type="match status" value="1"/>
</dbReference>
<dbReference type="InterPro" id="IPR000477">
    <property type="entry name" value="RT_dom"/>
</dbReference>
<evidence type="ECO:0000259" key="1">
    <source>
        <dbReference type="Pfam" id="PF00078"/>
    </source>
</evidence>
<name>A0AAV1UVI4_9STRA</name>
<evidence type="ECO:0000313" key="3">
    <source>
        <dbReference type="Proteomes" id="UP001162060"/>
    </source>
</evidence>
<protein>
    <recommendedName>
        <fullName evidence="1">Reverse transcriptase domain-containing protein</fullName>
    </recommendedName>
</protein>
<dbReference type="InterPro" id="IPR043502">
    <property type="entry name" value="DNA/RNA_pol_sf"/>
</dbReference>
<comment type="caution">
    <text evidence="2">The sequence shown here is derived from an EMBL/GenBank/DDBJ whole genome shotgun (WGS) entry which is preliminary data.</text>
</comment>
<dbReference type="Gene3D" id="3.30.70.270">
    <property type="match status" value="1"/>
</dbReference>
<dbReference type="PANTHER" id="PTHR24559">
    <property type="entry name" value="TRANSPOSON TY3-I GAG-POL POLYPROTEIN"/>
    <property type="match status" value="1"/>
</dbReference>
<accession>A0AAV1UVI4</accession>
<dbReference type="EMBL" id="CAKLBY020000226">
    <property type="protein sequence ID" value="CAK7937258.1"/>
    <property type="molecule type" value="Genomic_DNA"/>
</dbReference>
<sequence length="245" mass="27306">MDSKHDGDASYGKSALECVHAIVYVDGSPQRRKYIEFESPPRDASSITSLPGLPWKHFLRNLKGGTVEQALSKSGNPLYDIAREYADVSPEKIPAELSADRGVRHEIDLVPGSMYCVIRLWPLPRDLVEAIDAFFKGRRKAGHVLESFSPHSSPTFCVKKAMGVWRLVHAFNKLNDATIPARTPIPRKDMVLSSMSGSVIFSAIDLTDGFYQILMRQSDIPRTAVSTPSGMLWEWLVMPQGLTNY</sequence>
<dbReference type="SUPFAM" id="SSF56672">
    <property type="entry name" value="DNA/RNA polymerases"/>
    <property type="match status" value="1"/>
</dbReference>
<dbReference type="Proteomes" id="UP001162060">
    <property type="component" value="Unassembled WGS sequence"/>
</dbReference>
<gene>
    <name evidence="2" type="ORF">PM001_LOCUS22408</name>
</gene>
<dbReference type="AlphaFoldDB" id="A0AAV1UVI4"/>
<dbReference type="Pfam" id="PF00078">
    <property type="entry name" value="RVT_1"/>
    <property type="match status" value="1"/>
</dbReference>
<feature type="domain" description="Reverse transcriptase" evidence="1">
    <location>
        <begin position="159"/>
        <end position="244"/>
    </location>
</feature>
<evidence type="ECO:0000313" key="2">
    <source>
        <dbReference type="EMBL" id="CAK7937258.1"/>
    </source>
</evidence>